<accession>A0A4U5QU93</accession>
<dbReference type="InterPro" id="IPR035892">
    <property type="entry name" value="C2_domain_sf"/>
</dbReference>
<evidence type="ECO:0000313" key="2">
    <source>
        <dbReference type="EMBL" id="TKS14578.1"/>
    </source>
</evidence>
<dbReference type="SMART" id="SM00239">
    <property type="entry name" value="C2"/>
    <property type="match status" value="1"/>
</dbReference>
<evidence type="ECO:0000259" key="1">
    <source>
        <dbReference type="PROSITE" id="PS50004"/>
    </source>
</evidence>
<dbReference type="PROSITE" id="PS50004">
    <property type="entry name" value="C2"/>
    <property type="match status" value="1"/>
</dbReference>
<dbReference type="PANTHER" id="PTHR32246">
    <property type="entry name" value="INGRESSION PROTEIN FIC1"/>
    <property type="match status" value="1"/>
</dbReference>
<proteinExistence type="predicted"/>
<dbReference type="AlphaFoldDB" id="A0A4U5QU93"/>
<dbReference type="CDD" id="cd04051">
    <property type="entry name" value="C2_SRC2_like"/>
    <property type="match status" value="1"/>
</dbReference>
<dbReference type="PANTHER" id="PTHR32246:SF17">
    <property type="entry name" value="BON1-ASSOCIATED PROTEIN 2"/>
    <property type="match status" value="1"/>
</dbReference>
<dbReference type="GO" id="GO:0006952">
    <property type="term" value="P:defense response"/>
    <property type="evidence" value="ECO:0007669"/>
    <property type="project" value="InterPro"/>
</dbReference>
<comment type="caution">
    <text evidence="2">The sequence shown here is derived from an EMBL/GenBank/DDBJ whole genome shotgun (WGS) entry which is preliminary data.</text>
</comment>
<organism evidence="2">
    <name type="scientific">Populus alba</name>
    <name type="common">White poplar</name>
    <dbReference type="NCBI Taxonomy" id="43335"/>
    <lineage>
        <taxon>Eukaryota</taxon>
        <taxon>Viridiplantae</taxon>
        <taxon>Streptophyta</taxon>
        <taxon>Embryophyta</taxon>
        <taxon>Tracheophyta</taxon>
        <taxon>Spermatophyta</taxon>
        <taxon>Magnoliopsida</taxon>
        <taxon>eudicotyledons</taxon>
        <taxon>Gunneridae</taxon>
        <taxon>Pentapetalae</taxon>
        <taxon>rosids</taxon>
        <taxon>fabids</taxon>
        <taxon>Malpighiales</taxon>
        <taxon>Salicaceae</taxon>
        <taxon>Saliceae</taxon>
        <taxon>Populus</taxon>
    </lineage>
</organism>
<dbReference type="EMBL" id="RCHU01000113">
    <property type="protein sequence ID" value="TKS14578.1"/>
    <property type="molecule type" value="Genomic_DNA"/>
</dbReference>
<dbReference type="Gene3D" id="2.60.40.150">
    <property type="entry name" value="C2 domain"/>
    <property type="match status" value="1"/>
</dbReference>
<gene>
    <name evidence="2" type="ORF">D5086_0000046520</name>
</gene>
<dbReference type="InterPro" id="IPR044750">
    <property type="entry name" value="C2_SRC2/BAP"/>
</dbReference>
<sequence>MDKQGHKASRTIEVTVLSAENLRLDRKSVKKNTYVIARAGPLNSGSTKADFEGGSNPSWNEKLTLDLPFQTRFISLEVKCKTSSGDRVIGTASLPISDILEDYTPENHLHFLSYRLKDSRGGRNGVINVSARVQMPVDSVCPSATKNPSGYGCSSSWQQPALGVPVGHQQNYYSGVVTGVPVWS</sequence>
<name>A0A4U5QU93_POPAL</name>
<dbReference type="InterPro" id="IPR000008">
    <property type="entry name" value="C2_dom"/>
</dbReference>
<reference evidence="2" key="1">
    <citation type="submission" date="2018-10" db="EMBL/GenBank/DDBJ databases">
        <title>Population genomic analysis revealed the cold adaptation of white poplar.</title>
        <authorList>
            <person name="Liu Y.-J."/>
        </authorList>
    </citation>
    <scope>NUCLEOTIDE SEQUENCE [LARGE SCALE GENOMIC DNA]</scope>
    <source>
        <strain evidence="2">PAL-ZL1</strain>
    </source>
</reference>
<dbReference type="Pfam" id="PF00168">
    <property type="entry name" value="C2"/>
    <property type="match status" value="1"/>
</dbReference>
<protein>
    <submittedName>
        <fullName evidence="2">BON association protein 1</fullName>
    </submittedName>
</protein>
<feature type="domain" description="C2" evidence="1">
    <location>
        <begin position="1"/>
        <end position="110"/>
    </location>
</feature>
<dbReference type="SUPFAM" id="SSF49562">
    <property type="entry name" value="C2 domain (Calcium/lipid-binding domain, CaLB)"/>
    <property type="match status" value="1"/>
</dbReference>